<dbReference type="Pfam" id="PF00665">
    <property type="entry name" value="rve"/>
    <property type="match status" value="1"/>
</dbReference>
<comment type="similarity">
    <text evidence="6">Belongs to the universal ribosomal protein uS5 family.</text>
</comment>
<keyword evidence="5 6" id="KW-0687">Ribonucleoprotein</keyword>
<feature type="compositionally biased region" description="Polar residues" evidence="7">
    <location>
        <begin position="178"/>
        <end position="190"/>
    </location>
</feature>
<evidence type="ECO:0000256" key="5">
    <source>
        <dbReference type="PROSITE-ProRule" id="PRU00268"/>
    </source>
</evidence>
<evidence type="ECO:0000313" key="11">
    <source>
        <dbReference type="EMBL" id="UYV62623.1"/>
    </source>
</evidence>
<dbReference type="Pfam" id="PF00333">
    <property type="entry name" value="Ribosomal_S5"/>
    <property type="match status" value="1"/>
</dbReference>
<evidence type="ECO:0000259" key="9">
    <source>
        <dbReference type="PROSITE" id="PS50881"/>
    </source>
</evidence>
<dbReference type="PROSITE" id="PS50994">
    <property type="entry name" value="INTEGRASE"/>
    <property type="match status" value="1"/>
</dbReference>
<name>A0ABY6K421_9ARAC</name>
<dbReference type="SUPFAM" id="SSF54768">
    <property type="entry name" value="dsRNA-binding domain-like"/>
    <property type="match status" value="1"/>
</dbReference>
<dbReference type="SUPFAM" id="SSF53098">
    <property type="entry name" value="Ribonuclease H-like"/>
    <property type="match status" value="1"/>
</dbReference>
<dbReference type="Proteomes" id="UP001235939">
    <property type="component" value="Chromosome 02"/>
</dbReference>
<protein>
    <recommendedName>
        <fullName evidence="2">Small ribosomal subunit protein uS5</fullName>
        <ecNumber evidence="1">2.7.7.49</ecNumber>
    </recommendedName>
    <alternativeName>
        <fullName evidence="3">40S ribosomal protein S2</fullName>
    </alternativeName>
</protein>
<evidence type="ECO:0000313" key="12">
    <source>
        <dbReference type="Proteomes" id="UP001235939"/>
    </source>
</evidence>
<dbReference type="Pfam" id="PF17921">
    <property type="entry name" value="Integrase_H2C2"/>
    <property type="match status" value="1"/>
</dbReference>
<dbReference type="InterPro" id="IPR005711">
    <property type="entry name" value="Ribosomal_uS5_euk/arc"/>
</dbReference>
<gene>
    <name evidence="11" type="ORF">LAZ67_2001348</name>
</gene>
<dbReference type="Pfam" id="PF03719">
    <property type="entry name" value="Ribosomal_S5_C"/>
    <property type="match status" value="1"/>
</dbReference>
<proteinExistence type="inferred from homology"/>
<feature type="region of interest" description="Disordered" evidence="7">
    <location>
        <begin position="170"/>
        <end position="218"/>
    </location>
</feature>
<evidence type="ECO:0000256" key="6">
    <source>
        <dbReference type="RuleBase" id="RU003823"/>
    </source>
</evidence>
<keyword evidence="4" id="KW-0862">Zinc</keyword>
<reference evidence="11 12" key="1">
    <citation type="submission" date="2022-01" db="EMBL/GenBank/DDBJ databases">
        <title>A chromosomal length assembly of Cordylochernes scorpioides.</title>
        <authorList>
            <person name="Zeh D."/>
            <person name="Zeh J."/>
        </authorList>
    </citation>
    <scope>NUCLEOTIDE SEQUENCE [LARGE SCALE GENOMIC DNA]</scope>
    <source>
        <strain evidence="11">IN4F17</strain>
        <tissue evidence="11">Whole Body</tissue>
    </source>
</reference>
<keyword evidence="4" id="KW-0479">Metal-binding</keyword>
<dbReference type="NCBIfam" id="TIGR01020">
    <property type="entry name" value="uS5_euk_arch"/>
    <property type="match status" value="1"/>
</dbReference>
<dbReference type="PANTHER" id="PTHR37984:SF9">
    <property type="entry name" value="INTEGRASE CATALYTIC DOMAIN-CONTAINING PROTEIN"/>
    <property type="match status" value="1"/>
</dbReference>
<dbReference type="Gene3D" id="3.30.160.20">
    <property type="match status" value="1"/>
</dbReference>
<dbReference type="InterPro" id="IPR001584">
    <property type="entry name" value="Integrase_cat-core"/>
</dbReference>
<evidence type="ECO:0000256" key="7">
    <source>
        <dbReference type="SAM" id="MobiDB-lite"/>
    </source>
</evidence>
<feature type="domain" description="Integrase catalytic" evidence="10">
    <location>
        <begin position="535"/>
        <end position="700"/>
    </location>
</feature>
<feature type="compositionally biased region" description="Basic residues" evidence="7">
    <location>
        <begin position="826"/>
        <end position="838"/>
    </location>
</feature>
<dbReference type="InterPro" id="IPR041588">
    <property type="entry name" value="Integrase_H2C2"/>
</dbReference>
<dbReference type="InterPro" id="IPR050951">
    <property type="entry name" value="Retrovirus_Pol_polyprotein"/>
</dbReference>
<dbReference type="InterPro" id="IPR014721">
    <property type="entry name" value="Ribsml_uS5_D2-typ_fold_subgr"/>
</dbReference>
<dbReference type="InterPro" id="IPR018192">
    <property type="entry name" value="Ribosomal_uS5_N_CS"/>
</dbReference>
<dbReference type="InterPro" id="IPR005324">
    <property type="entry name" value="Ribosomal_uS5_C"/>
</dbReference>
<dbReference type="Gene3D" id="3.30.420.10">
    <property type="entry name" value="Ribonuclease H-like superfamily/Ribonuclease H"/>
    <property type="match status" value="1"/>
</dbReference>
<evidence type="ECO:0000259" key="10">
    <source>
        <dbReference type="PROSITE" id="PS50994"/>
    </source>
</evidence>
<dbReference type="Gene3D" id="3.30.230.10">
    <property type="match status" value="1"/>
</dbReference>
<evidence type="ECO:0000256" key="1">
    <source>
        <dbReference type="ARBA" id="ARBA00012493"/>
    </source>
</evidence>
<dbReference type="InterPro" id="IPR012337">
    <property type="entry name" value="RNaseH-like_sf"/>
</dbReference>
<accession>A0ABY6K421</accession>
<dbReference type="InterPro" id="IPR036875">
    <property type="entry name" value="Znf_CCHC_sf"/>
</dbReference>
<feature type="compositionally biased region" description="Basic residues" evidence="7">
    <location>
        <begin position="204"/>
        <end position="217"/>
    </location>
</feature>
<dbReference type="SUPFAM" id="SSF54211">
    <property type="entry name" value="Ribosomal protein S5 domain 2-like"/>
    <property type="match status" value="1"/>
</dbReference>
<dbReference type="PROSITE" id="PS00585">
    <property type="entry name" value="RIBOSOMAL_S5"/>
    <property type="match status" value="1"/>
</dbReference>
<feature type="region of interest" description="Disordered" evidence="7">
    <location>
        <begin position="800"/>
        <end position="845"/>
    </location>
</feature>
<dbReference type="EMBL" id="CP092864">
    <property type="protein sequence ID" value="UYV62623.1"/>
    <property type="molecule type" value="Genomic_DNA"/>
</dbReference>
<evidence type="ECO:0000256" key="3">
    <source>
        <dbReference type="ARBA" id="ARBA00035407"/>
    </source>
</evidence>
<dbReference type="PROSITE" id="PS50158">
    <property type="entry name" value="ZF_CCHC"/>
    <property type="match status" value="1"/>
</dbReference>
<organism evidence="11 12">
    <name type="scientific">Cordylochernes scorpioides</name>
    <dbReference type="NCBI Taxonomy" id="51811"/>
    <lineage>
        <taxon>Eukaryota</taxon>
        <taxon>Metazoa</taxon>
        <taxon>Ecdysozoa</taxon>
        <taxon>Arthropoda</taxon>
        <taxon>Chelicerata</taxon>
        <taxon>Arachnida</taxon>
        <taxon>Pseudoscorpiones</taxon>
        <taxon>Cheliferoidea</taxon>
        <taxon>Chernetidae</taxon>
        <taxon>Cordylochernes</taxon>
    </lineage>
</organism>
<dbReference type="Gene3D" id="1.10.340.70">
    <property type="match status" value="1"/>
</dbReference>
<keyword evidence="4" id="KW-0863">Zinc-finger</keyword>
<evidence type="ECO:0000256" key="4">
    <source>
        <dbReference type="PROSITE-ProRule" id="PRU00047"/>
    </source>
</evidence>
<evidence type="ECO:0000259" key="8">
    <source>
        <dbReference type="PROSITE" id="PS50158"/>
    </source>
</evidence>
<dbReference type="EC" id="2.7.7.49" evidence="1"/>
<sequence>MAQIQPPETFDFSTPNEWPKWRKRFERYLVVSGMKKKEEADKIDLFMYLMGDRADDIFRTFKFEKEEEATKIDSVLKAFDSHFCVRKNIIYERAKFNSRIQEDREPVDEFITSLYKLADSCEFEGLHEQLIRDRIVVGVRDKALSERMQLDSELTLEKAVKMVRQQEAVRQQQVDLQRPSTSQKVNQVKFNSKKQSPKQQQQPSRKKDKSAKTRSRCPKCGGFTHREGQACRAEGQRCYLCSKTGHFANCCPDKQAKTAEVKAVSELDEEIGFLLEVSAVEDSSNLDDDEGECRRRWTAEIQVNGKKVKFKLDSQADVTCVPLCLFKKIMGQQRLVKSDINLRAAEFSELQTVGMFISTLRNGNYEIKEKIYVIRRLSEPLLSRRACELLNLARRIEVVATRINPIKDEMLTKIFEAQQEDTTLKAVVNYLEQGWPDKKKMSQALLSYWHVKDELGVQNGLLMRSCRLVIPASMKLEILDKLHAGHFGITKTRLRARETVWWPGISEEIAETVRKCSVCIQEAVSKHEPLIPTNFPTRPWQKIGMDLFKFENKWYLVVIDYYSRFPEVVQLDRLTANVVVRGCKSIFARHGIPETVVSDNGTQFGAAREFANFARQYGFTHVTSSPRFPQSNGMAEAGVKIAKLILKKNQDPSLGLLEYRSTPLENGYSPAELLMGRKLRTTLPIAPENLNPKLVDSQTLKRKEGRRRKDMKSRYDRRCGATDMEELSEGDTVWITDMRTWGIVKQKASTPRSYMVDTPVGTLRRNRFHLRKGYTVQYPADPSTPTFSGEELVENEKTPVVDYPSNDSEDGQIRTRSSRRGFGGRGRSHSRGRGRSRGRAKETEKEWNPITKLGRLVKDNKIQKLEDIYLNSLPIKESEIIDYFLGPVLKEVVLKIIPVQKQTCAGQRTRFKAFVAIGDFNGHVGLGVKCSKEVATAIRGATILAKLSVIPVRRGYWGNKVGAPHTVPCKVTGKCGSVLIRLIPAPRGTGIVSAPVPRKLLALAGIEDCYTSARGNTATLGNLARATYLAIQNTYIYPAPNFWRTTPYHDISDYQPDSILNPLVAGMNLQETPNWKPRFPTNDPRQSRVDFDSMRSLWNQIRKIPNISFEIPMWKAVRLLHFQVCQSHVWLLALTDSRGWERTGSPDGIPVWNSLVTSTYAVEGTESLTSERPTRWCIPDWTCIVWSGTFPKSDIHGAKDPSDGKVEDKSH</sequence>
<dbReference type="InterPro" id="IPR001878">
    <property type="entry name" value="Znf_CCHC"/>
</dbReference>
<keyword evidence="5 6" id="KW-0689">Ribosomal protein</keyword>
<dbReference type="InterPro" id="IPR020568">
    <property type="entry name" value="Ribosomal_Su5_D2-typ_SF"/>
</dbReference>
<dbReference type="PROSITE" id="PS50881">
    <property type="entry name" value="S5_DSRBD"/>
    <property type="match status" value="1"/>
</dbReference>
<dbReference type="SUPFAM" id="SSF57756">
    <property type="entry name" value="Retrovirus zinc finger-like domains"/>
    <property type="match status" value="1"/>
</dbReference>
<feature type="domain" description="CCHC-type" evidence="8">
    <location>
        <begin position="237"/>
        <end position="253"/>
    </location>
</feature>
<dbReference type="Gene3D" id="4.10.60.10">
    <property type="entry name" value="Zinc finger, CCHC-type"/>
    <property type="match status" value="1"/>
</dbReference>
<feature type="domain" description="S5 DRBM" evidence="9">
    <location>
        <begin position="889"/>
        <end position="952"/>
    </location>
</feature>
<dbReference type="InterPro" id="IPR013810">
    <property type="entry name" value="Ribosomal_uS5_N"/>
</dbReference>
<evidence type="ECO:0000256" key="2">
    <source>
        <dbReference type="ARBA" id="ARBA00035255"/>
    </source>
</evidence>
<dbReference type="PANTHER" id="PTHR37984">
    <property type="entry name" value="PROTEIN CBG26694"/>
    <property type="match status" value="1"/>
</dbReference>
<dbReference type="InterPro" id="IPR036397">
    <property type="entry name" value="RNaseH_sf"/>
</dbReference>
<keyword evidence="12" id="KW-1185">Reference proteome</keyword>